<evidence type="ECO:0000313" key="19">
    <source>
        <dbReference type="EMBL" id="PLR34482.1"/>
    </source>
</evidence>
<keyword evidence="7 13" id="KW-0547">Nucleotide-binding</keyword>
<dbReference type="InterPro" id="IPR038388">
    <property type="entry name" value="RcsC_C_sf"/>
</dbReference>
<dbReference type="PRINTS" id="PR00344">
    <property type="entry name" value="BCTRLSENSOR"/>
</dbReference>
<dbReference type="OrthoDB" id="9770795at2"/>
<dbReference type="PROSITE" id="PS50109">
    <property type="entry name" value="HIS_KIN"/>
    <property type="match status" value="1"/>
</dbReference>
<protein>
    <recommendedName>
        <fullName evidence="13">Sensor histidine kinase RcsC</fullName>
        <ecNumber evidence="13">2.7.13.3</ecNumber>
    </recommendedName>
</protein>
<gene>
    <name evidence="13" type="primary">rcsC</name>
    <name evidence="19" type="ORF">CYR32_12515</name>
</gene>
<evidence type="ECO:0000256" key="10">
    <source>
        <dbReference type="ARBA" id="ARBA00022989"/>
    </source>
</evidence>
<dbReference type="SMART" id="SM00448">
    <property type="entry name" value="REC"/>
    <property type="match status" value="1"/>
</dbReference>
<evidence type="ECO:0000256" key="4">
    <source>
        <dbReference type="ARBA" id="ARBA00022553"/>
    </source>
</evidence>
<dbReference type="InterPro" id="IPR003661">
    <property type="entry name" value="HisK_dim/P_dom"/>
</dbReference>
<feature type="domain" description="Histidine kinase" evidence="16">
    <location>
        <begin position="480"/>
        <end position="696"/>
    </location>
</feature>
<feature type="region of interest" description="Disordered" evidence="15">
    <location>
        <begin position="955"/>
        <end position="979"/>
    </location>
</feature>
<name>A0A2N5E1Z8_9GAMM</name>
<dbReference type="Pfam" id="PF09456">
    <property type="entry name" value="RcsC"/>
    <property type="match status" value="1"/>
</dbReference>
<comment type="caution">
    <text evidence="19">The sequence shown here is derived from an EMBL/GenBank/DDBJ whole genome shotgun (WGS) entry which is preliminary data.</text>
</comment>
<evidence type="ECO:0000256" key="8">
    <source>
        <dbReference type="ARBA" id="ARBA00022777"/>
    </source>
</evidence>
<dbReference type="FunFam" id="1.10.287.130:FF:000019">
    <property type="entry name" value="Sensor histidine kinase RcsC"/>
    <property type="match status" value="1"/>
</dbReference>
<feature type="transmembrane region" description="Helical" evidence="13">
    <location>
        <begin position="319"/>
        <end position="341"/>
    </location>
</feature>
<keyword evidence="8 13" id="KW-0418">Kinase</keyword>
<dbReference type="CDD" id="cd16922">
    <property type="entry name" value="HATPase_EvgS-ArcB-TorS-like"/>
    <property type="match status" value="1"/>
</dbReference>
<dbReference type="InterPro" id="IPR005467">
    <property type="entry name" value="His_kinase_dom"/>
</dbReference>
<comment type="subcellular location">
    <subcellularLocation>
        <location evidence="13">Cell inner membrane</location>
        <topology evidence="13">Multi-pass membrane protein</topology>
    </subcellularLocation>
</comment>
<dbReference type="HAMAP" id="MF_00979">
    <property type="entry name" value="RcsC"/>
    <property type="match status" value="1"/>
</dbReference>
<dbReference type="InterPro" id="IPR003594">
    <property type="entry name" value="HATPase_dom"/>
</dbReference>
<accession>A0A2N5E1Z8</accession>
<dbReference type="InterPro" id="IPR019017">
    <property type="entry name" value="Sig_transdc_His_kin_a/b-loop_C"/>
</dbReference>
<dbReference type="InterPro" id="IPR036890">
    <property type="entry name" value="HATPase_C_sf"/>
</dbReference>
<dbReference type="CDD" id="cd00082">
    <property type="entry name" value="HisKA"/>
    <property type="match status" value="1"/>
</dbReference>
<dbReference type="GO" id="GO:0006355">
    <property type="term" value="P:regulation of DNA-templated transcription"/>
    <property type="evidence" value="ECO:0007669"/>
    <property type="project" value="InterPro"/>
</dbReference>
<evidence type="ECO:0000256" key="9">
    <source>
        <dbReference type="ARBA" id="ARBA00022840"/>
    </source>
</evidence>
<feature type="modified residue" description="4-aspartylphosphate" evidence="13 14">
    <location>
        <position position="881"/>
    </location>
</feature>
<dbReference type="Gene3D" id="3.40.50.10970">
    <property type="match status" value="1"/>
</dbReference>
<feature type="transmembrane region" description="Helical" evidence="13">
    <location>
        <begin position="20"/>
        <end position="41"/>
    </location>
</feature>
<evidence type="ECO:0000256" key="1">
    <source>
        <dbReference type="ARBA" id="ARBA00000085"/>
    </source>
</evidence>
<dbReference type="PROSITE" id="PS50110">
    <property type="entry name" value="RESPONSE_REGULATORY"/>
    <property type="match status" value="1"/>
</dbReference>
<comment type="similarity">
    <text evidence="13">Belongs to the RcsC family.</text>
</comment>
<keyword evidence="12 13" id="KW-0472">Membrane</keyword>
<dbReference type="InterPro" id="IPR030856">
    <property type="entry name" value="RcsC"/>
</dbReference>
<reference evidence="19 20" key="1">
    <citation type="submission" date="2017-12" db="EMBL/GenBank/DDBJ databases">
        <title>Characterization of six clinical isolates of Enterochimera gen. nov., a novel genus of the Yersiniaciae family and the three species Enterochimera arupensis sp. nov., Enterochimera coloradensis sp. nov, and Enterochimera californica sp. nov.</title>
        <authorList>
            <person name="Rossi A."/>
            <person name="Fisher M."/>
        </authorList>
    </citation>
    <scope>NUCLEOTIDE SEQUENCE [LARGE SCALE GENOMIC DNA]</scope>
    <source>
        <strain evidence="20">2016-Iso4</strain>
    </source>
</reference>
<dbReference type="EMBL" id="PJZH01000011">
    <property type="protein sequence ID" value="PLR34482.1"/>
    <property type="molecule type" value="Genomic_DNA"/>
</dbReference>
<dbReference type="PANTHER" id="PTHR45339">
    <property type="entry name" value="HYBRID SIGNAL TRANSDUCTION HISTIDINE KINASE J"/>
    <property type="match status" value="1"/>
</dbReference>
<evidence type="ECO:0000256" key="12">
    <source>
        <dbReference type="ARBA" id="ARBA00023136"/>
    </source>
</evidence>
<evidence type="ECO:0000259" key="18">
    <source>
        <dbReference type="PROSITE" id="PS51426"/>
    </source>
</evidence>
<keyword evidence="5 13" id="KW-0808">Transferase</keyword>
<feature type="modified residue" description="Phosphohistidine; by autocatalysis" evidence="13">
    <location>
        <position position="483"/>
    </location>
</feature>
<dbReference type="Pfam" id="PF00072">
    <property type="entry name" value="Response_reg"/>
    <property type="match status" value="1"/>
</dbReference>
<dbReference type="EC" id="2.7.13.3" evidence="13"/>
<dbReference type="AlphaFoldDB" id="A0A2N5E1Z8"/>
<evidence type="ECO:0000256" key="15">
    <source>
        <dbReference type="SAM" id="MobiDB-lite"/>
    </source>
</evidence>
<evidence type="ECO:0000256" key="3">
    <source>
        <dbReference type="ARBA" id="ARBA00022519"/>
    </source>
</evidence>
<dbReference type="PROSITE" id="PS51426">
    <property type="entry name" value="ABL"/>
    <property type="match status" value="1"/>
</dbReference>
<dbReference type="SUPFAM" id="SSF55874">
    <property type="entry name" value="ATPase domain of HSP90 chaperone/DNA topoisomerase II/histidine kinase"/>
    <property type="match status" value="1"/>
</dbReference>
<dbReference type="GO" id="GO:0000155">
    <property type="term" value="F:phosphorelay sensor kinase activity"/>
    <property type="evidence" value="ECO:0007669"/>
    <property type="project" value="UniProtKB-UniRule"/>
</dbReference>
<dbReference type="RefSeq" id="WP_101824821.1">
    <property type="nucleotide sequence ID" value="NZ_PJZH01000011.1"/>
</dbReference>
<dbReference type="GO" id="GO:0005886">
    <property type="term" value="C:plasma membrane"/>
    <property type="evidence" value="ECO:0007669"/>
    <property type="project" value="UniProtKB-SubCell"/>
</dbReference>
<evidence type="ECO:0000256" key="14">
    <source>
        <dbReference type="PROSITE-ProRule" id="PRU00169"/>
    </source>
</evidence>
<dbReference type="InterPro" id="IPR011006">
    <property type="entry name" value="CheY-like_superfamily"/>
</dbReference>
<dbReference type="InterPro" id="IPR004358">
    <property type="entry name" value="Sig_transdc_His_kin-like_C"/>
</dbReference>
<evidence type="ECO:0000313" key="20">
    <source>
        <dbReference type="Proteomes" id="UP000234503"/>
    </source>
</evidence>
<comment type="subunit">
    <text evidence="13">Interacts with RcsD.</text>
</comment>
<evidence type="ECO:0000256" key="2">
    <source>
        <dbReference type="ARBA" id="ARBA00022475"/>
    </source>
</evidence>
<dbReference type="Gene3D" id="1.10.287.130">
    <property type="match status" value="1"/>
</dbReference>
<dbReference type="SMART" id="SM00387">
    <property type="entry name" value="HATPase_c"/>
    <property type="match status" value="1"/>
</dbReference>
<sequence length="979" mass="111106">MKYLASFRTTLKISRYLFRVLAIMLWSLGALLTTFYILNIFHEKETQIRQEYYLNYDQAQSYFRHSADIMRDIRYMAENRLSGTVNGLDILNGVFAGKTNQPRIYPLFSDSDCAQLNGDYRSSLQSLSNTVHYWKDNFSAAYDLNRVFFIGGDSLCMADFNINNNTRPIDHENVLKSLHERILKFRNAKNKEKDNNLYWVSPGPRADVGYLYVLAPIYVGNKLEALIGIEQILRLEDFSSPSALPIGVTLLGPSNEPLLRFSEGERYISMLGRYPDAASYFGYVNGYNDLIMKKSLQPSSLSIVYSLPVRTLLDRFKILILNAFLLNIFSAILLFTLAWLFERKMFFPAEENAFRLEENEQFNHKIVASAPVGISILRISDGVNILSNELAHNYINMLTHEDRQRITRIICDQQVNFVDVITSNNNNLQLSFVHSRYRNEDVAICVLVDVSARVKMEESLQEMANAAEQASQSKSMFLATVSHELRTPLYGIIGNLDLLQTKSLPEGVDRLVTAMNNSSGLLLKIISDILDFSKIESEQLKIEPREFSCREVLTHIAGNYLPLVVKKRLGLYCFIEHDVPEFLSGDPVRLQQVLSNILNNAIKFTDTGCIVLHACTRDNYLEFRVRDTGVGIPAKEIPRLFDPFFQVGTGVQRHFQGTGLGLAICEKLINLMDGDIAVESEPGLGSLFTVRLPMYDVRPATPPDSTLWQGKRIILSVRNARLEDYLEPMLAQHGAEVVRYQPGMITRECDILLTDYALNHPLSLLAQIEFSLEHIGPPVETRPGYWLHSTSTPLELTSLFNRLYQLEEDNARAMLQLPVVNTEAQQANHEIQLLVVDDHPINRRLLADQLGSLGYQILTANDGLDALEVMRCNTIDIVLTDVNMPKMDGYRLTQRLRQMDYIRPVIGVTANALAEEKQRCIEAGMDNCLSKPVTLDTLRTTLAYYSARTRQIRQAEQRARERAEREATEAAEQGGDAPV</sequence>
<evidence type="ECO:0000256" key="13">
    <source>
        <dbReference type="HAMAP-Rule" id="MF_00979"/>
    </source>
</evidence>
<keyword evidence="4 13" id="KW-0597">Phosphoprotein</keyword>
<comment type="PTM">
    <text evidence="13">Autophosphorylated. Activation probably requires a transfer of a phosphate group from a His in the transmitter domain to an Asp in the receiver domain.</text>
</comment>
<dbReference type="FunFam" id="3.40.50.2300:FF:000121">
    <property type="entry name" value="Sensor histidine kinase RcsC"/>
    <property type="match status" value="1"/>
</dbReference>
<dbReference type="Pfam" id="PF00512">
    <property type="entry name" value="HisKA"/>
    <property type="match status" value="1"/>
</dbReference>
<dbReference type="SUPFAM" id="SSF52172">
    <property type="entry name" value="CheY-like"/>
    <property type="match status" value="2"/>
</dbReference>
<dbReference type="InterPro" id="IPR036097">
    <property type="entry name" value="HisK_dim/P_sf"/>
</dbReference>
<dbReference type="Gene3D" id="3.30.565.10">
    <property type="entry name" value="Histidine kinase-like ATPase, C-terminal domain"/>
    <property type="match status" value="1"/>
</dbReference>
<comment type="function">
    <text evidence="13">Component of the Rcs signaling system, which controls transcription of numerous genes. RcsC functions as a membrane-associated protein kinase that phosphorylates RcsD in response to environmental signals. The phosphoryl group is then transferred to the response regulator RcsB.</text>
</comment>
<feature type="domain" description="Response regulatory" evidence="17">
    <location>
        <begin position="832"/>
        <end position="946"/>
    </location>
</feature>
<evidence type="ECO:0000256" key="5">
    <source>
        <dbReference type="ARBA" id="ARBA00022679"/>
    </source>
</evidence>
<comment type="catalytic activity">
    <reaction evidence="1 13">
        <text>ATP + protein L-histidine = ADP + protein N-phospho-L-histidine.</text>
        <dbReference type="EC" id="2.7.13.3"/>
    </reaction>
</comment>
<dbReference type="Proteomes" id="UP000234503">
    <property type="component" value="Unassembled WGS sequence"/>
</dbReference>
<dbReference type="CDD" id="cd17546">
    <property type="entry name" value="REC_hyHK_CKI1_RcsC-like"/>
    <property type="match status" value="1"/>
</dbReference>
<dbReference type="GO" id="GO:0005524">
    <property type="term" value="F:ATP binding"/>
    <property type="evidence" value="ECO:0007669"/>
    <property type="project" value="UniProtKB-UniRule"/>
</dbReference>
<feature type="compositionally biased region" description="Basic and acidic residues" evidence="15">
    <location>
        <begin position="955"/>
        <end position="968"/>
    </location>
</feature>
<keyword evidence="3 13" id="KW-0997">Cell inner membrane</keyword>
<dbReference type="SUPFAM" id="SSF47384">
    <property type="entry name" value="Homodimeric domain of signal transducing histidine kinase"/>
    <property type="match status" value="1"/>
</dbReference>
<keyword evidence="9 13" id="KW-0067">ATP-binding</keyword>
<dbReference type="Gene3D" id="3.40.50.2300">
    <property type="match status" value="1"/>
</dbReference>
<keyword evidence="10 13" id="KW-1133">Transmembrane helix</keyword>
<dbReference type="PANTHER" id="PTHR45339:SF1">
    <property type="entry name" value="HYBRID SIGNAL TRANSDUCTION HISTIDINE KINASE J"/>
    <property type="match status" value="1"/>
</dbReference>
<dbReference type="FunFam" id="3.30.565.10:FF:000010">
    <property type="entry name" value="Sensor histidine kinase RcsC"/>
    <property type="match status" value="1"/>
</dbReference>
<keyword evidence="2 13" id="KW-1003">Cell membrane</keyword>
<organism evidence="19 20">
    <name type="scientific">Chimaeribacter coloradensis</name>
    <dbReference type="NCBI Taxonomy" id="2060068"/>
    <lineage>
        <taxon>Bacteria</taxon>
        <taxon>Pseudomonadati</taxon>
        <taxon>Pseudomonadota</taxon>
        <taxon>Gammaproteobacteria</taxon>
        <taxon>Enterobacterales</taxon>
        <taxon>Yersiniaceae</taxon>
        <taxon>Chimaeribacter</taxon>
    </lineage>
</organism>
<dbReference type="SMART" id="SM00388">
    <property type="entry name" value="HisKA"/>
    <property type="match status" value="1"/>
</dbReference>
<evidence type="ECO:0000256" key="11">
    <source>
        <dbReference type="ARBA" id="ARBA00023012"/>
    </source>
</evidence>
<evidence type="ECO:0000256" key="7">
    <source>
        <dbReference type="ARBA" id="ARBA00022741"/>
    </source>
</evidence>
<evidence type="ECO:0000259" key="16">
    <source>
        <dbReference type="PROSITE" id="PS50109"/>
    </source>
</evidence>
<feature type="domain" description="ABL" evidence="18">
    <location>
        <begin position="709"/>
        <end position="810"/>
    </location>
</feature>
<dbReference type="NCBIfam" id="NF008099">
    <property type="entry name" value="PRK10841.1"/>
    <property type="match status" value="1"/>
</dbReference>
<evidence type="ECO:0000256" key="6">
    <source>
        <dbReference type="ARBA" id="ARBA00022692"/>
    </source>
</evidence>
<keyword evidence="6 13" id="KW-0812">Transmembrane</keyword>
<keyword evidence="11 13" id="KW-0902">Two-component regulatory system</keyword>
<dbReference type="InterPro" id="IPR001789">
    <property type="entry name" value="Sig_transdc_resp-reg_receiver"/>
</dbReference>
<dbReference type="Pfam" id="PF02518">
    <property type="entry name" value="HATPase_c"/>
    <property type="match status" value="1"/>
</dbReference>
<evidence type="ECO:0000259" key="17">
    <source>
        <dbReference type="PROSITE" id="PS50110"/>
    </source>
</evidence>
<keyword evidence="20" id="KW-1185">Reference proteome</keyword>
<proteinExistence type="inferred from homology"/>